<comment type="caution">
    <text evidence="3">The sequence shown here is derived from an EMBL/GenBank/DDBJ whole genome shotgun (WGS) entry which is preliminary data.</text>
</comment>
<organism evidence="3 4">
    <name type="scientific">Crocosphaera watsonii WH 0402</name>
    <dbReference type="NCBI Taxonomy" id="1284629"/>
    <lineage>
        <taxon>Bacteria</taxon>
        <taxon>Bacillati</taxon>
        <taxon>Cyanobacteriota</taxon>
        <taxon>Cyanophyceae</taxon>
        <taxon>Oscillatoriophycideae</taxon>
        <taxon>Chroococcales</taxon>
        <taxon>Aphanothecaceae</taxon>
        <taxon>Crocosphaera</taxon>
    </lineage>
</organism>
<keyword evidence="1" id="KW-0238">DNA-binding</keyword>
<evidence type="ECO:0000256" key="1">
    <source>
        <dbReference type="ARBA" id="ARBA00023125"/>
    </source>
</evidence>
<dbReference type="Pfam" id="PF07282">
    <property type="entry name" value="Cas12f1-like_TNB"/>
    <property type="match status" value="1"/>
</dbReference>
<dbReference type="InterPro" id="IPR010095">
    <property type="entry name" value="Cas12f1-like_TNB"/>
</dbReference>
<evidence type="ECO:0000259" key="2">
    <source>
        <dbReference type="Pfam" id="PF07282"/>
    </source>
</evidence>
<reference evidence="3 4" key="2">
    <citation type="submission" date="2013-09" db="EMBL/GenBank/DDBJ databases">
        <title>Whole genome comparison of six Crocosphaera watsonii strains with differing phenotypes.</title>
        <authorList>
            <person name="Bench S.R."/>
            <person name="Heller P."/>
            <person name="Frank I."/>
            <person name="Arciniega M."/>
            <person name="Shilova I.N."/>
            <person name="Zehr J.P."/>
        </authorList>
    </citation>
    <scope>NUCLEOTIDE SEQUENCE [LARGE SCALE GENOMIC DNA]</scope>
    <source>
        <strain evidence="3 4">WH 0402</strain>
    </source>
</reference>
<evidence type="ECO:0000313" key="4">
    <source>
        <dbReference type="Proteomes" id="UP000018130"/>
    </source>
</evidence>
<dbReference type="EMBL" id="CAQN01000580">
    <property type="protein sequence ID" value="CCQ67320.1"/>
    <property type="molecule type" value="Genomic_DNA"/>
</dbReference>
<name>T2JQ35_CROWT</name>
<gene>
    <name evidence="3" type="ORF">CWATWH0402_5600</name>
</gene>
<dbReference type="GO" id="GO:0003677">
    <property type="term" value="F:DNA binding"/>
    <property type="evidence" value="ECO:0007669"/>
    <property type="project" value="UniProtKB-KW"/>
</dbReference>
<sequence>MIFVEDINFVSWQRGMLSKHSADAGFGQFFNILEWVWLSRDVYFAKVNKDGTSQTCPNCGAHTGKKTLDVRVHHCHECGYTTTRDVAASQEIRNRGITSVGQMVAGRLTSFEETSQALGPKNVCGLRATGRITRDALVGGGRSRKLAS</sequence>
<reference evidence="3 4" key="1">
    <citation type="submission" date="2013-01" db="EMBL/GenBank/DDBJ databases">
        <authorList>
            <person name="Bench S."/>
        </authorList>
    </citation>
    <scope>NUCLEOTIDE SEQUENCE [LARGE SCALE GENOMIC DNA]</scope>
    <source>
        <strain evidence="3 4">WH 0402</strain>
    </source>
</reference>
<feature type="domain" description="Cas12f1-like TNB" evidence="2">
    <location>
        <begin position="26"/>
        <end position="92"/>
    </location>
</feature>
<dbReference type="AlphaFoldDB" id="T2JQ35"/>
<evidence type="ECO:0000313" key="3">
    <source>
        <dbReference type="EMBL" id="CCQ67320.1"/>
    </source>
</evidence>
<accession>T2JQ35</accession>
<proteinExistence type="predicted"/>
<dbReference type="Proteomes" id="UP000018130">
    <property type="component" value="Unassembled WGS sequence"/>
</dbReference>
<protein>
    <submittedName>
        <fullName evidence="3">Transposase</fullName>
    </submittedName>
</protein>